<accession>A0AAE3XDW7</accession>
<organism evidence="2 3">
    <name type="scientific">Deinococcus soli</name>
    <name type="common">ex Cha et al. 2016</name>
    <dbReference type="NCBI Taxonomy" id="1309411"/>
    <lineage>
        <taxon>Bacteria</taxon>
        <taxon>Thermotogati</taxon>
        <taxon>Deinococcota</taxon>
        <taxon>Deinococci</taxon>
        <taxon>Deinococcales</taxon>
        <taxon>Deinococcaceae</taxon>
        <taxon>Deinococcus</taxon>
    </lineage>
</organism>
<protein>
    <submittedName>
        <fullName evidence="2">Uncharacterized protein</fullName>
    </submittedName>
</protein>
<dbReference type="RefSeq" id="WP_309854675.1">
    <property type="nucleotide sequence ID" value="NZ_JAVDQJ010000005.1"/>
</dbReference>
<comment type="caution">
    <text evidence="2">The sequence shown here is derived from an EMBL/GenBank/DDBJ whole genome shotgun (WGS) entry which is preliminary data.</text>
</comment>
<dbReference type="Proteomes" id="UP001185331">
    <property type="component" value="Unassembled WGS sequence"/>
</dbReference>
<sequence length="211" mass="24454">MSSNIFSREQYRNRLARRYVREHVGYFGLPRGTSSQVVRDAQPRSVTTRLGLHDTIQAAQAQQAQHPGSRVVSATRTMYERTRLTAPIKRDEHTTVRLRLDAPGIWMYEVGRKVPAWRVQLTEWRGAPFREEAVTWAVQKAAARELHLEAKRGRDVSKRSPNGAREFKQKYHRRRRCEARQLAHAALTGDEVAFEKINPDGWRGAIAWDIW</sequence>
<proteinExistence type="predicted"/>
<evidence type="ECO:0000256" key="1">
    <source>
        <dbReference type="SAM" id="MobiDB-lite"/>
    </source>
</evidence>
<name>A0AAE3XDW7_9DEIO</name>
<gene>
    <name evidence="2" type="ORF">J2Y00_001868</name>
</gene>
<reference evidence="2" key="1">
    <citation type="submission" date="2023-07" db="EMBL/GenBank/DDBJ databases">
        <title>Sorghum-associated microbial communities from plants grown in Nebraska, USA.</title>
        <authorList>
            <person name="Schachtman D."/>
        </authorList>
    </citation>
    <scope>NUCLEOTIDE SEQUENCE</scope>
    <source>
        <strain evidence="2">BE330</strain>
    </source>
</reference>
<dbReference type="EMBL" id="JAVDQK010000004">
    <property type="protein sequence ID" value="MDR6218305.1"/>
    <property type="molecule type" value="Genomic_DNA"/>
</dbReference>
<evidence type="ECO:0000313" key="2">
    <source>
        <dbReference type="EMBL" id="MDR6218305.1"/>
    </source>
</evidence>
<dbReference type="AlphaFoldDB" id="A0AAE3XDW7"/>
<feature type="region of interest" description="Disordered" evidence="1">
    <location>
        <begin position="152"/>
        <end position="171"/>
    </location>
</feature>
<evidence type="ECO:0000313" key="3">
    <source>
        <dbReference type="Proteomes" id="UP001185331"/>
    </source>
</evidence>